<keyword evidence="3" id="KW-1185">Reference proteome</keyword>
<proteinExistence type="predicted"/>
<dbReference type="Proteomes" id="UP000203157">
    <property type="component" value="Segment"/>
</dbReference>
<feature type="compositionally biased region" description="Low complexity" evidence="1">
    <location>
        <begin position="68"/>
        <end position="85"/>
    </location>
</feature>
<evidence type="ECO:0000313" key="2">
    <source>
        <dbReference type="EMBL" id="AMO43192.1"/>
    </source>
</evidence>
<sequence length="85" mass="8641">MQKLINLIALLSGLVSLSVLGGGAYLYLNKDTIVEDAKAKVTKAVTEAVTEALPGMIDGAMPEMPEVTGGALPTGPTTTGPAIPF</sequence>
<protein>
    <recommendedName>
        <fullName evidence="4">Plasmid stability protein</fullName>
    </recommendedName>
</protein>
<accession>A0A127KM71</accession>
<dbReference type="EMBL" id="KU594606">
    <property type="protein sequence ID" value="AMO43192.1"/>
    <property type="molecule type" value="Genomic_DNA"/>
</dbReference>
<dbReference type="GeneID" id="29122685"/>
<organism evidence="2 3">
    <name type="scientific">Cyanophage S-RIM32</name>
    <dbReference type="NCBI Taxonomy" id="1278479"/>
    <lineage>
        <taxon>Viruses</taxon>
        <taxon>Duplodnaviria</taxon>
        <taxon>Heunggongvirae</taxon>
        <taxon>Uroviricota</taxon>
        <taxon>Caudoviricetes</taxon>
        <taxon>Pantevenvirales</taxon>
        <taxon>Kyanoviridae</taxon>
        <taxon>Bristolvirus</taxon>
        <taxon>Bristolvirus rhodeisland</taxon>
    </lineage>
</organism>
<gene>
    <name evidence="2" type="ORF">R1080702_183</name>
</gene>
<dbReference type="KEGG" id="vg:29122685"/>
<evidence type="ECO:0000313" key="3">
    <source>
        <dbReference type="Proteomes" id="UP000203157"/>
    </source>
</evidence>
<dbReference type="RefSeq" id="YP_009301685.1">
    <property type="nucleotide sequence ID" value="NC_031235.1"/>
</dbReference>
<feature type="region of interest" description="Disordered" evidence="1">
    <location>
        <begin position="64"/>
        <end position="85"/>
    </location>
</feature>
<evidence type="ECO:0008006" key="4">
    <source>
        <dbReference type="Google" id="ProtNLM"/>
    </source>
</evidence>
<name>A0A127KM71_9CAUD</name>
<evidence type="ECO:0000256" key="1">
    <source>
        <dbReference type="SAM" id="MobiDB-lite"/>
    </source>
</evidence>
<reference evidence="2 3" key="1">
    <citation type="submission" date="2016-01" db="EMBL/GenBank/DDBJ databases">
        <title>The genomic content and context of auxiliary metabolic genes in marine cyanophages.</title>
        <authorList>
            <person name="Marston M.F."/>
            <person name="Martiny J.B.H."/>
            <person name="Crummett L.T."/>
        </authorList>
    </citation>
    <scope>NUCLEOTIDE SEQUENCE [LARGE SCALE GENOMIC DNA]</scope>
    <source>
        <strain evidence="2">RW_108_0702</strain>
    </source>
</reference>